<dbReference type="InterPro" id="IPR011053">
    <property type="entry name" value="Single_hybrid_motif"/>
</dbReference>
<dbReference type="SMART" id="SM00878">
    <property type="entry name" value="Biotin_carb_C"/>
    <property type="match status" value="1"/>
</dbReference>
<dbReference type="VEuPathDB" id="CryptoDB:cand_004520"/>
<dbReference type="InterPro" id="IPR005479">
    <property type="entry name" value="CPAse_ATP-bd"/>
</dbReference>
<evidence type="ECO:0000256" key="13">
    <source>
        <dbReference type="ARBA" id="ARBA00048600"/>
    </source>
</evidence>
<dbReference type="InterPro" id="IPR011054">
    <property type="entry name" value="Rudment_hybrid_motif"/>
</dbReference>
<feature type="domain" description="CoA carboxyltransferase N-terminal" evidence="17">
    <location>
        <begin position="1994"/>
        <end position="2314"/>
    </location>
</feature>
<dbReference type="InterPro" id="IPR016185">
    <property type="entry name" value="PreATP-grasp_dom_sf"/>
</dbReference>
<evidence type="ECO:0000256" key="2">
    <source>
        <dbReference type="ARBA" id="ARBA00004956"/>
    </source>
</evidence>
<dbReference type="PANTHER" id="PTHR45728">
    <property type="entry name" value="ACETYL-COA CARBOXYLASE, ISOFORM A"/>
    <property type="match status" value="1"/>
</dbReference>
<keyword evidence="8" id="KW-0443">Lipid metabolism</keyword>
<keyword evidence="4" id="KW-0436">Ligase</keyword>
<dbReference type="Gene3D" id="2.40.460.10">
    <property type="entry name" value="Biotin dependent carboxylase carboxyltransferase"/>
    <property type="match status" value="1"/>
</dbReference>
<reference evidence="19 20" key="1">
    <citation type="submission" date="2016-10" db="EMBL/GenBank/DDBJ databases">
        <title>Reductive evolution of mitochondrial metabolism and differential evolution of invasion-related proteins in Cryptosporidium.</title>
        <authorList>
            <person name="Liu S."/>
            <person name="Roellig D.M."/>
            <person name="Guo Y."/>
            <person name="Li N."/>
            <person name="Frace M.A."/>
            <person name="Tang K."/>
            <person name="Zhang L."/>
            <person name="Feng Y."/>
            <person name="Xiao L."/>
        </authorList>
    </citation>
    <scope>NUCLEOTIDE SEQUENCE [LARGE SCALE GENOMIC DNA]</scope>
    <source>
        <strain evidence="19">30847</strain>
    </source>
</reference>
<dbReference type="Gene3D" id="3.30.1490.20">
    <property type="entry name" value="ATP-grasp fold, A domain"/>
    <property type="match status" value="1"/>
</dbReference>
<dbReference type="Gene3D" id="3.40.50.20">
    <property type="match status" value="1"/>
</dbReference>
<evidence type="ECO:0000256" key="10">
    <source>
        <dbReference type="ARBA" id="ARBA00023267"/>
    </source>
</evidence>
<evidence type="ECO:0000256" key="12">
    <source>
        <dbReference type="ARBA" id="ARBA00048065"/>
    </source>
</evidence>
<feature type="domain" description="Biotin carboxylation" evidence="16">
    <location>
        <begin position="21"/>
        <end position="511"/>
    </location>
</feature>
<dbReference type="GeneID" id="92364637"/>
<comment type="catalytic activity">
    <reaction evidence="13">
        <text>N(6)-biotinyl-L-lysyl-[protein] + hydrogencarbonate + ATP = N(6)-carboxybiotinyl-L-lysyl-[protein] + ADP + phosphate + H(+)</text>
        <dbReference type="Rhea" id="RHEA:13501"/>
        <dbReference type="Rhea" id="RHEA-COMP:10505"/>
        <dbReference type="Rhea" id="RHEA-COMP:10506"/>
        <dbReference type="ChEBI" id="CHEBI:15378"/>
        <dbReference type="ChEBI" id="CHEBI:17544"/>
        <dbReference type="ChEBI" id="CHEBI:30616"/>
        <dbReference type="ChEBI" id="CHEBI:43474"/>
        <dbReference type="ChEBI" id="CHEBI:83144"/>
        <dbReference type="ChEBI" id="CHEBI:83145"/>
        <dbReference type="ChEBI" id="CHEBI:456216"/>
        <dbReference type="EC" id="6.3.4.14"/>
    </reaction>
</comment>
<dbReference type="InterPro" id="IPR029045">
    <property type="entry name" value="ClpP/crotonase-like_dom_sf"/>
</dbReference>
<dbReference type="FunFam" id="3.30.1490.20:FF:000003">
    <property type="entry name" value="acetyl-CoA carboxylase isoform X1"/>
    <property type="match status" value="1"/>
</dbReference>
<comment type="cofactor">
    <cofactor evidence="1">
        <name>biotin</name>
        <dbReference type="ChEBI" id="CHEBI:57586"/>
    </cofactor>
</comment>
<evidence type="ECO:0000313" key="20">
    <source>
        <dbReference type="Proteomes" id="UP000186804"/>
    </source>
</evidence>
<evidence type="ECO:0000259" key="15">
    <source>
        <dbReference type="PROSITE" id="PS50975"/>
    </source>
</evidence>
<dbReference type="RefSeq" id="XP_067067361.1">
    <property type="nucleotide sequence ID" value="XM_067210695.1"/>
</dbReference>
<comment type="pathway">
    <text evidence="2">Lipid metabolism; malonyl-CoA biosynthesis; malonyl-CoA from acetyl-CoA: step 1/1.</text>
</comment>
<dbReference type="SUPFAM" id="SSF52096">
    <property type="entry name" value="ClpP/crotonase"/>
    <property type="match status" value="2"/>
</dbReference>
<dbReference type="Gene3D" id="3.90.226.10">
    <property type="entry name" value="2-enoyl-CoA Hydratase, Chain A, domain 1"/>
    <property type="match status" value="2"/>
</dbReference>
<dbReference type="CDD" id="cd06850">
    <property type="entry name" value="biotinyl_domain"/>
    <property type="match status" value="1"/>
</dbReference>
<feature type="domain" description="CoA carboxyltransferase C-terminal" evidence="18">
    <location>
        <begin position="2319"/>
        <end position="2638"/>
    </location>
</feature>
<keyword evidence="7 14" id="KW-0067">ATP-binding</keyword>
<dbReference type="Pfam" id="PF02786">
    <property type="entry name" value="CPSase_L_D2"/>
    <property type="match status" value="1"/>
</dbReference>
<organism evidence="19 20">
    <name type="scientific">Cryptosporidium andersoni</name>
    <dbReference type="NCBI Taxonomy" id="117008"/>
    <lineage>
        <taxon>Eukaryota</taxon>
        <taxon>Sar</taxon>
        <taxon>Alveolata</taxon>
        <taxon>Apicomplexa</taxon>
        <taxon>Conoidasida</taxon>
        <taxon>Coccidia</taxon>
        <taxon>Eucoccidiorida</taxon>
        <taxon>Eimeriorina</taxon>
        <taxon>Cryptosporidiidae</taxon>
        <taxon>Cryptosporidium</taxon>
    </lineage>
</organism>
<comment type="caution">
    <text evidence="19">The sequence shown here is derived from an EMBL/GenBank/DDBJ whole genome shotgun (WGS) entry which is preliminary data.</text>
</comment>
<dbReference type="PROSITE" id="PS50975">
    <property type="entry name" value="ATP_GRASP"/>
    <property type="match status" value="1"/>
</dbReference>
<evidence type="ECO:0000256" key="8">
    <source>
        <dbReference type="ARBA" id="ARBA00023098"/>
    </source>
</evidence>
<dbReference type="PROSITE" id="PS50980">
    <property type="entry name" value="COA_CT_NTER"/>
    <property type="match status" value="1"/>
</dbReference>
<dbReference type="PROSITE" id="PS00866">
    <property type="entry name" value="CPSASE_1"/>
    <property type="match status" value="1"/>
</dbReference>
<dbReference type="SUPFAM" id="SSF51230">
    <property type="entry name" value="Single hybrid motif"/>
    <property type="match status" value="1"/>
</dbReference>
<evidence type="ECO:0000256" key="1">
    <source>
        <dbReference type="ARBA" id="ARBA00001953"/>
    </source>
</evidence>
<dbReference type="GO" id="GO:0046872">
    <property type="term" value="F:metal ion binding"/>
    <property type="evidence" value="ECO:0007669"/>
    <property type="project" value="InterPro"/>
</dbReference>
<keyword evidence="10" id="KW-0092">Biotin</keyword>
<dbReference type="InterPro" id="IPR005481">
    <property type="entry name" value="BC-like_N"/>
</dbReference>
<evidence type="ECO:0000256" key="5">
    <source>
        <dbReference type="ARBA" id="ARBA00022741"/>
    </source>
</evidence>
<comment type="catalytic activity">
    <reaction evidence="12">
        <text>hydrogencarbonate + acetyl-CoA + ATP = malonyl-CoA + ADP + phosphate + H(+)</text>
        <dbReference type="Rhea" id="RHEA:11308"/>
        <dbReference type="ChEBI" id="CHEBI:15378"/>
        <dbReference type="ChEBI" id="CHEBI:17544"/>
        <dbReference type="ChEBI" id="CHEBI:30616"/>
        <dbReference type="ChEBI" id="CHEBI:43474"/>
        <dbReference type="ChEBI" id="CHEBI:57288"/>
        <dbReference type="ChEBI" id="CHEBI:57384"/>
        <dbReference type="ChEBI" id="CHEBI:456216"/>
        <dbReference type="EC" id="6.4.1.2"/>
    </reaction>
</comment>
<sequence length="2687" mass="302724">MTQDVYDSVEDFVFQNGGTNIINRILVATNGQAAIKCIRSMRHWAYVTFSNEKAFEFVVMATPEDIESNTECISEADYYVDVPMGPNYHNYANIEVIVSIAEEYECDAVWPGWGHASENSQLPAALKRSRRKIIWIGPQVESMETVGHKIESNIIAQSVHVPCVPWSGDGITVDIDCNGKLIRSVSTDKTLGACVKDLKECIDVCNRIGFPVMIKASAGGGGKGIRLCNRLEDIESNYRQVVNEVKGSPVFIMRAVTKCRHLEVQIIGDIYGDVMALSTRDCTIQRRHQKVIEEGPVVTVPKEIVDDIEKSAERMCRAVGYSCAGTVEFLYDLEHKSVAFLEINARLQVEHVVSEGVTNCNLPAAQLQIAMGIPLKKIRDVEEYRKLKEQNKTPPRHMMAARITSEYAEKGFTPTCGDIFEISFRSSQTVWGYFSVASPGNIHQYADSQFGHIFAFGMNREEARKNLIMGLKGLTIRGEIRTNVETLSRILENHDFINCNTYTQWLENSVCFSSPLCKKVSTEHLVAVFAAASYTGISFFKDSEKKFIRALEQGQLPGPIYVQHDMTLVHKGTKFICEAHYIGPNHVRIVMNGSSVIAKIRNIYPDTMQNGRDSCYLISGGFDGRNRRVFFKKDAEDNMLVTFDGATYTFVKEQDPRQVRAPVSGKLVRWLIPNGGLGEKGQPYAEVEIMKTYMQVTLSNTGKLEHAKSQGTTFNIGDILALLELPSGFEPPTLAIYPLPFPQSQNIKVPKLAFETFCSGGFRGKPRSFALANFREGQQQLLNVFSGYYPSYRDAASALEMFYHVLDPAIPFIEIQEACEVATPLIPVYIKSQILFLTENTFKLLESVSDKHWYKAFELEKSTSNLCYNKEKLSYYNSEIYEYSICKLDTSTDSQSTKQNKTPISSSPSIATELEEITSSPLSSDESLKYQDTPGEQSKLFEDDKISFSLQELRKKALTASSKTELESLCMESLRLINEIIEQAIHEADNGESNSVDSYVTTRSQYEPLLYIIRRNEKGRWMRLMYELHDILVRYTEIEKQFEERSSLISARVIPSMRTEYDLQTLMEMGRSHQQLKVKNEILEIIAQEMVNNHDLLQCTAPFHDTIHQIAELTSVEYTMIAGAYRHVLLMKENMTMMSQVNLVAMKIYDFQQYRIQSNVYPHLTSISNTPSSPLQLNLSTPNPYWGCSSNNTNSGGGSTNLPMTISNLVADYSNFPDFALLSCWGHENPEISKLACEIYIRRHYERCGLSFYFIKSSGETWNKSLDGSGTQNNNSHILNSTCSTPSESPININQVYNRILAVWTHHALLTSSFLQNHCDILRSSSTIPQEITRLGSNLEVEGDMGKCGRKPNSKVLKQFNSSPTTNMYLTNSECLKDNSRWQCMLNAFSGTNSSNVADELIEESSHMQTTIGLYFESIEDLNKNFANCIDELYLLHNFFPHIPSSVDSYILLVILSKSPNAETYIQDNKVKDEEDITRTQTSNDPSIKLESILNKHQPRLLKNNIYMVSFVVFPFMEDNSSESLSASLVSPNSPYYYHFRSLVAIPHKLQNLDEKIIDTNENKSIVRDGYVEEKYIRNVCSTLLSTLELKRLRYFSVTPIPSSLPGINLYVAIPYEIIKPVNDNLIVFSKDIDLKSGNKIDSISLPLDKKPSSPKASGNESKSTCITGLTSIPIPNLASQSGSSEVLKSQKYPVTHNIASTVTSSISKSRRYFIRVVIEHECSENYFSEQERYFIAALSTLESWLSYDQNYTFSASSNVSRLSTATGLHHMLFTSIGILSNKNSGFITTSMSEDAVRTLVQRYLQRIQQTSLKTIEFRYIQRSVYSKDSNNVIVPVRFVVDNPTGQAIRLRSFFEVKNPITGGKKIFAAINSRQSFVNILSLNNSNISILSASQNNKIDGNTLISKNYSLPSSRCQITLGSPLLQYENGYDGKPLDVPHPLIGKIDQKRAQAADLNTVYIYDFLDLLEEAIKSLWKKCPKYFVTAPLENTLTNNSVELKSHSNSLYCGGTNNTESKHGTTAFLPDKILEWIELDLNCETGELEYVKREPGCNTCGMVAWFLTMHTPEYPKGRRVILIGNDITHQMGTFGIQEDLLFQRASEYARLLGIPRIFIAANSGARMGLATEVQKCLRVEFIDPEHPIKGYKYIYVTEEDYIKYNLENSIYAEIIDHPQDGKIYKIKDVVGAQTGLGVENLCGSGGIAGETSKAAKSIFTITYVTSRTVGIGAYLARLGHRVIQKAHGAPIVLTGYQALNKMVAKDIYSSNDELGGTEVMAKNGVTHLVVKDDLDGCYELLRWLSYVPECFGGRLPIMVDPTDPIYRNITYNCNSNTDDPRLMLTGCMDSKGHWLSGLCDRGSFQEVMSDWAKSVIVGRGRIGGIPVGFILVETRVTEFVQPADPVMPHTSELRIVRPGQIWFPDSAYKTAQAIRDFNIEELPLIMIANWRGFSGGQKDMFDAILKYGSFVVDELVNYRQPCFIYIPPKGELRGGAWVVLDSNINPEVIEMYADPTARGGVLEATGIVEIRFRHKALKEWMMRLDPQLLSLQEKDKQLHLKGYPIDSVERSSIKEEISKRCSFLLPVYHAAAVHFADLHDTANRMKAKHAIRDIVPWKSARIFFIHRIKRQLLVFYLRNEISQKLGISLIDAQNIVFQWAIDDGIDPNNDSQLIQWICHSASLIEDKISQLS</sequence>
<keyword evidence="6" id="KW-0276">Fatty acid metabolism</keyword>
<evidence type="ECO:0000256" key="9">
    <source>
        <dbReference type="ARBA" id="ARBA00023160"/>
    </source>
</evidence>
<dbReference type="Pfam" id="PF00289">
    <property type="entry name" value="Biotin_carb_N"/>
    <property type="match status" value="1"/>
</dbReference>
<name>A0A1J4MNR1_9CRYT</name>
<dbReference type="Gene3D" id="3.90.1770.10">
    <property type="entry name" value="PreATP-grasp domain"/>
    <property type="match status" value="1"/>
</dbReference>
<dbReference type="InterPro" id="IPR011762">
    <property type="entry name" value="COA_CT_N"/>
</dbReference>
<dbReference type="InterPro" id="IPR005482">
    <property type="entry name" value="Biotin_COase_C"/>
</dbReference>
<dbReference type="Pfam" id="PF01039">
    <property type="entry name" value="Carboxyl_trans"/>
    <property type="match status" value="1"/>
</dbReference>
<dbReference type="FunFam" id="2.40.50.100:FF:000005">
    <property type="entry name" value="Acetyl-CoA carboxylase 1"/>
    <property type="match status" value="1"/>
</dbReference>
<evidence type="ECO:0000256" key="7">
    <source>
        <dbReference type="ARBA" id="ARBA00022840"/>
    </source>
</evidence>
<dbReference type="SUPFAM" id="SSF56059">
    <property type="entry name" value="Glutathione synthetase ATP-binding domain-like"/>
    <property type="match status" value="1"/>
</dbReference>
<keyword evidence="3" id="KW-0444">Lipid biosynthesis</keyword>
<evidence type="ECO:0000256" key="4">
    <source>
        <dbReference type="ARBA" id="ARBA00022598"/>
    </source>
</evidence>
<dbReference type="PROSITE" id="PS00867">
    <property type="entry name" value="CPSASE_2"/>
    <property type="match status" value="1"/>
</dbReference>
<dbReference type="PANTHER" id="PTHR45728:SF3">
    <property type="entry name" value="ACETYL-COA CARBOXYLASE"/>
    <property type="match status" value="1"/>
</dbReference>
<dbReference type="SUPFAM" id="SSF51246">
    <property type="entry name" value="Rudiment single hybrid motif"/>
    <property type="match status" value="1"/>
</dbReference>
<proteinExistence type="predicted"/>
<dbReference type="GO" id="GO:0006633">
    <property type="term" value="P:fatty acid biosynthetic process"/>
    <property type="evidence" value="ECO:0007669"/>
    <property type="project" value="UniProtKB-KW"/>
</dbReference>
<feature type="domain" description="ATP-grasp" evidence="15">
    <location>
        <begin position="179"/>
        <end position="371"/>
    </location>
</feature>
<accession>A0A1J4MNR1</accession>
<dbReference type="InterPro" id="IPR049076">
    <property type="entry name" value="ACCA"/>
</dbReference>
<dbReference type="GO" id="GO:0003989">
    <property type="term" value="F:acetyl-CoA carboxylase activity"/>
    <property type="evidence" value="ECO:0007669"/>
    <property type="project" value="UniProtKB-EC"/>
</dbReference>
<evidence type="ECO:0000259" key="17">
    <source>
        <dbReference type="PROSITE" id="PS50980"/>
    </source>
</evidence>
<keyword evidence="20" id="KW-1185">Reference proteome</keyword>
<evidence type="ECO:0000256" key="6">
    <source>
        <dbReference type="ARBA" id="ARBA00022832"/>
    </source>
</evidence>
<dbReference type="Proteomes" id="UP000186804">
    <property type="component" value="Unassembled WGS sequence"/>
</dbReference>
<evidence type="ECO:0000256" key="14">
    <source>
        <dbReference type="PROSITE-ProRule" id="PRU00409"/>
    </source>
</evidence>
<dbReference type="Gene3D" id="3.30.470.20">
    <property type="entry name" value="ATP-grasp fold, B domain"/>
    <property type="match status" value="1"/>
</dbReference>
<dbReference type="GO" id="GO:0005524">
    <property type="term" value="F:ATP binding"/>
    <property type="evidence" value="ECO:0007669"/>
    <property type="project" value="UniProtKB-UniRule"/>
</dbReference>
<dbReference type="UniPathway" id="UPA00655">
    <property type="reaction ID" value="UER00711"/>
</dbReference>
<dbReference type="PROSITE" id="PS50979">
    <property type="entry name" value="BC"/>
    <property type="match status" value="1"/>
</dbReference>
<dbReference type="Pfam" id="PF08326">
    <property type="entry name" value="ACC_central"/>
    <property type="match status" value="3"/>
</dbReference>
<protein>
    <submittedName>
        <fullName evidence="19">Acetyl-CoA carboxylase protein</fullName>
    </submittedName>
</protein>
<dbReference type="Pfam" id="PF02785">
    <property type="entry name" value="Biotin_carb_C"/>
    <property type="match status" value="1"/>
</dbReference>
<dbReference type="Gene3D" id="2.40.50.100">
    <property type="match status" value="1"/>
</dbReference>
<dbReference type="Pfam" id="PF00364">
    <property type="entry name" value="Biotin_lipoyl"/>
    <property type="match status" value="1"/>
</dbReference>
<keyword evidence="5 14" id="KW-0547">Nucleotide-binding</keyword>
<dbReference type="InterPro" id="IPR013815">
    <property type="entry name" value="ATP_grasp_subdomain_1"/>
</dbReference>
<dbReference type="OrthoDB" id="196847at2759"/>
<evidence type="ECO:0000256" key="11">
    <source>
        <dbReference type="ARBA" id="ARBA00023268"/>
    </source>
</evidence>
<keyword evidence="11" id="KW-0511">Multifunctional enzyme</keyword>
<dbReference type="InterPro" id="IPR011763">
    <property type="entry name" value="COA_CT_C"/>
</dbReference>
<dbReference type="InterPro" id="IPR011764">
    <property type="entry name" value="Biotin_carboxylation_dom"/>
</dbReference>
<dbReference type="PROSITE" id="PS50989">
    <property type="entry name" value="COA_CT_CTER"/>
    <property type="match status" value="1"/>
</dbReference>
<dbReference type="GO" id="GO:0004075">
    <property type="term" value="F:biotin carboxylase activity"/>
    <property type="evidence" value="ECO:0007669"/>
    <property type="project" value="UniProtKB-EC"/>
</dbReference>
<evidence type="ECO:0000313" key="19">
    <source>
        <dbReference type="EMBL" id="OII75091.1"/>
    </source>
</evidence>
<dbReference type="InterPro" id="IPR000089">
    <property type="entry name" value="Biotin_lipoyl"/>
</dbReference>
<evidence type="ECO:0000256" key="3">
    <source>
        <dbReference type="ARBA" id="ARBA00022516"/>
    </source>
</evidence>
<evidence type="ECO:0000259" key="16">
    <source>
        <dbReference type="PROSITE" id="PS50979"/>
    </source>
</evidence>
<keyword evidence="9" id="KW-0275">Fatty acid biosynthesis</keyword>
<dbReference type="InterPro" id="IPR034733">
    <property type="entry name" value="AcCoA_carboxyl_beta"/>
</dbReference>
<dbReference type="EMBL" id="LRBS01000091">
    <property type="protein sequence ID" value="OII75091.1"/>
    <property type="molecule type" value="Genomic_DNA"/>
</dbReference>
<dbReference type="InterPro" id="IPR013537">
    <property type="entry name" value="AcCoA_COase_cen"/>
</dbReference>
<dbReference type="GO" id="GO:2001295">
    <property type="term" value="P:malonyl-CoA biosynthetic process"/>
    <property type="evidence" value="ECO:0007669"/>
    <property type="project" value="UniProtKB-UniPathway"/>
</dbReference>
<dbReference type="SUPFAM" id="SSF52440">
    <property type="entry name" value="PreATP-grasp domain"/>
    <property type="match status" value="1"/>
</dbReference>
<gene>
    <name evidence="19" type="ORF">cand_004520</name>
</gene>
<evidence type="ECO:0000259" key="18">
    <source>
        <dbReference type="PROSITE" id="PS50989"/>
    </source>
</evidence>
<dbReference type="InterPro" id="IPR011761">
    <property type="entry name" value="ATP-grasp"/>
</dbReference>